<evidence type="ECO:0000256" key="8">
    <source>
        <dbReference type="ARBA" id="ARBA00023027"/>
    </source>
</evidence>
<comment type="cofactor">
    <cofactor evidence="1 12">
        <name>FAD</name>
        <dbReference type="ChEBI" id="CHEBI:57692"/>
    </cofactor>
</comment>
<keyword evidence="8" id="KW-0520">NAD</keyword>
<comment type="similarity">
    <text evidence="3 12">Belongs to the methylenetetrahydrofolate reductase family.</text>
</comment>
<dbReference type="Proteomes" id="UP000464954">
    <property type="component" value="Chromosome"/>
</dbReference>
<evidence type="ECO:0000256" key="10">
    <source>
        <dbReference type="ARBA" id="ARBA00034478"/>
    </source>
</evidence>
<comment type="pathway">
    <text evidence="2 12">One-carbon metabolism; tetrahydrofolate interconversion.</text>
</comment>
<evidence type="ECO:0000313" key="13">
    <source>
        <dbReference type="EMBL" id="QHI69482.1"/>
    </source>
</evidence>
<proteinExistence type="inferred from homology"/>
<dbReference type="PANTHER" id="PTHR45754:SF3">
    <property type="entry name" value="METHYLENETETRAHYDROFOLATE REDUCTASE (NADPH)"/>
    <property type="match status" value="1"/>
</dbReference>
<dbReference type="GO" id="GO:0071949">
    <property type="term" value="F:FAD binding"/>
    <property type="evidence" value="ECO:0007669"/>
    <property type="project" value="TreeGrafter"/>
</dbReference>
<dbReference type="AlphaFoldDB" id="A0A6P1M624"/>
<protein>
    <recommendedName>
        <fullName evidence="12">Methylenetetrahydrofolate reductase</fullName>
        <ecNumber evidence="12">1.5.1.54</ecNumber>
    </recommendedName>
</protein>
<organism evidence="13 14">
    <name type="scientific">Tichowtungia aerotolerans</name>
    <dbReference type="NCBI Taxonomy" id="2697043"/>
    <lineage>
        <taxon>Bacteria</taxon>
        <taxon>Pseudomonadati</taxon>
        <taxon>Kiritimatiellota</taxon>
        <taxon>Tichowtungiia</taxon>
        <taxon>Tichowtungiales</taxon>
        <taxon>Tichowtungiaceae</taxon>
        <taxon>Tichowtungia</taxon>
    </lineage>
</organism>
<keyword evidence="7 12" id="KW-0560">Oxidoreductase</keyword>
<keyword evidence="14" id="KW-1185">Reference proteome</keyword>
<evidence type="ECO:0000256" key="2">
    <source>
        <dbReference type="ARBA" id="ARBA00004777"/>
    </source>
</evidence>
<accession>A0A6P1M624</accession>
<dbReference type="UniPathway" id="UPA00193"/>
<dbReference type="KEGG" id="taer:GT409_08445"/>
<evidence type="ECO:0000256" key="5">
    <source>
        <dbReference type="ARBA" id="ARBA00022630"/>
    </source>
</evidence>
<dbReference type="EC" id="1.5.1.54" evidence="12"/>
<dbReference type="Pfam" id="PF02219">
    <property type="entry name" value="MTHFR"/>
    <property type="match status" value="1"/>
</dbReference>
<dbReference type="InterPro" id="IPR003171">
    <property type="entry name" value="Mehydrof_redctse-like"/>
</dbReference>
<dbReference type="CDD" id="cd00537">
    <property type="entry name" value="MTHFR"/>
    <property type="match status" value="1"/>
</dbReference>
<comment type="catalytic activity">
    <reaction evidence="11">
        <text>(6S)-5-methyl-5,6,7,8-tetrahydrofolate + NAD(+) = (6R)-5,10-methylene-5,6,7,8-tetrahydrofolate + NADH + H(+)</text>
        <dbReference type="Rhea" id="RHEA:19821"/>
        <dbReference type="ChEBI" id="CHEBI:15378"/>
        <dbReference type="ChEBI" id="CHEBI:15636"/>
        <dbReference type="ChEBI" id="CHEBI:18608"/>
        <dbReference type="ChEBI" id="CHEBI:57540"/>
        <dbReference type="ChEBI" id="CHEBI:57945"/>
        <dbReference type="EC" id="1.5.1.54"/>
    </reaction>
    <physiologicalReaction direction="right-to-left" evidence="11">
        <dbReference type="Rhea" id="RHEA:19823"/>
    </physiologicalReaction>
</comment>
<dbReference type="GO" id="GO:0106312">
    <property type="term" value="F:methylenetetrahydrofolate reductase (NADH) activity"/>
    <property type="evidence" value="ECO:0007669"/>
    <property type="project" value="UniProtKB-EC"/>
</dbReference>
<sequence>MNIAQQLNASARPLISVEFFPPKTGTGLAGFDLAAQELTGLNPDFVSVTCGAGGSAAGPTLDICRQLDGLGYKSVVPHCTCVGMSRADLEQTSDAIVAQGLTHIMALRGDPPKGQTHFTPAADGFRYASELVAFLKERHPGLCLGVAGYPEKHPEAPSIEEDIRHLKEKVDAGADFITTQLFLDNDVYFDFVARCRAEGITIPILPGLLPVTSLEQINRMRAFCDFHVPEKLKHDLDAAQDRPAKAERIGLYWAIEQISELIEGGAPGIHLYLLNKSRTAFYPELFACLSRVRGQ</sequence>
<gene>
    <name evidence="13" type="primary">metF</name>
    <name evidence="13" type="ORF">GT409_08445</name>
</gene>
<keyword evidence="4" id="KW-0028">Amino-acid biosynthesis</keyword>
<dbReference type="NCBIfam" id="TIGR00676">
    <property type="entry name" value="fadh2"/>
    <property type="match status" value="1"/>
</dbReference>
<comment type="pathway">
    <text evidence="10">Amino-acid biosynthesis; L-methionine biosynthesis via de novo pathway.</text>
</comment>
<reference evidence="13 14" key="1">
    <citation type="submission" date="2020-01" db="EMBL/GenBank/DDBJ databases">
        <title>Ponticoccus aerotolerans gen. nov., sp. nov., an anaerobic bacterium and proposal of Ponticoccusceae fam. nov., Ponticoccusles ord. nov. and Ponticoccuse classis nov. in the phylum Kiritimatiellaeota.</title>
        <authorList>
            <person name="Zhou L.Y."/>
            <person name="Du Z.J."/>
        </authorList>
    </citation>
    <scope>NUCLEOTIDE SEQUENCE [LARGE SCALE GENOMIC DNA]</scope>
    <source>
        <strain evidence="13 14">S-5007</strain>
    </source>
</reference>
<evidence type="ECO:0000256" key="7">
    <source>
        <dbReference type="ARBA" id="ARBA00023002"/>
    </source>
</evidence>
<evidence type="ECO:0000256" key="9">
    <source>
        <dbReference type="ARBA" id="ARBA00023167"/>
    </source>
</evidence>
<dbReference type="InterPro" id="IPR029041">
    <property type="entry name" value="FAD-linked_oxidoreductase-like"/>
</dbReference>
<keyword evidence="5 12" id="KW-0285">Flavoprotein</keyword>
<evidence type="ECO:0000256" key="11">
    <source>
        <dbReference type="ARBA" id="ARBA00048628"/>
    </source>
</evidence>
<evidence type="ECO:0000313" key="14">
    <source>
        <dbReference type="Proteomes" id="UP000464954"/>
    </source>
</evidence>
<dbReference type="RefSeq" id="WP_160628664.1">
    <property type="nucleotide sequence ID" value="NZ_CP047593.1"/>
</dbReference>
<dbReference type="InterPro" id="IPR004620">
    <property type="entry name" value="MTHF_reductase_bac"/>
</dbReference>
<evidence type="ECO:0000256" key="1">
    <source>
        <dbReference type="ARBA" id="ARBA00001974"/>
    </source>
</evidence>
<dbReference type="EMBL" id="CP047593">
    <property type="protein sequence ID" value="QHI69482.1"/>
    <property type="molecule type" value="Genomic_DNA"/>
</dbReference>
<evidence type="ECO:0000256" key="6">
    <source>
        <dbReference type="ARBA" id="ARBA00022827"/>
    </source>
</evidence>
<dbReference type="PANTHER" id="PTHR45754">
    <property type="entry name" value="METHYLENETETRAHYDROFOLATE REDUCTASE"/>
    <property type="match status" value="1"/>
</dbReference>
<dbReference type="GO" id="GO:0005829">
    <property type="term" value="C:cytosol"/>
    <property type="evidence" value="ECO:0007669"/>
    <property type="project" value="InterPro"/>
</dbReference>
<evidence type="ECO:0000256" key="4">
    <source>
        <dbReference type="ARBA" id="ARBA00022605"/>
    </source>
</evidence>
<dbReference type="SUPFAM" id="SSF51730">
    <property type="entry name" value="FAD-linked oxidoreductase"/>
    <property type="match status" value="1"/>
</dbReference>
<dbReference type="GO" id="GO:0009086">
    <property type="term" value="P:methionine biosynthetic process"/>
    <property type="evidence" value="ECO:0007669"/>
    <property type="project" value="UniProtKB-KW"/>
</dbReference>
<evidence type="ECO:0000256" key="3">
    <source>
        <dbReference type="ARBA" id="ARBA00006743"/>
    </source>
</evidence>
<dbReference type="GO" id="GO:0035999">
    <property type="term" value="P:tetrahydrofolate interconversion"/>
    <property type="evidence" value="ECO:0007669"/>
    <property type="project" value="UniProtKB-UniPathway"/>
</dbReference>
<keyword evidence="9" id="KW-0486">Methionine biosynthesis</keyword>
<name>A0A6P1M624_9BACT</name>
<dbReference type="Gene3D" id="3.20.20.220">
    <property type="match status" value="1"/>
</dbReference>
<keyword evidence="6 12" id="KW-0274">FAD</keyword>
<evidence type="ECO:0000256" key="12">
    <source>
        <dbReference type="RuleBase" id="RU003862"/>
    </source>
</evidence>